<proteinExistence type="predicted"/>
<dbReference type="Proteomes" id="UP000654913">
    <property type="component" value="Chromosome 1"/>
</dbReference>
<feature type="transmembrane region" description="Helical" evidence="1">
    <location>
        <begin position="222"/>
        <end position="255"/>
    </location>
</feature>
<dbReference type="AlphaFoldDB" id="A0A7R7XDV5"/>
<evidence type="ECO:0000313" key="3">
    <source>
        <dbReference type="Proteomes" id="UP000654913"/>
    </source>
</evidence>
<gene>
    <name evidence="2" type="ORF">APUU_12061S</name>
</gene>
<dbReference type="KEGG" id="apuu:APUU_12061S"/>
<keyword evidence="1" id="KW-1133">Transmembrane helix</keyword>
<dbReference type="EMBL" id="AP024443">
    <property type="protein sequence ID" value="BCS19233.1"/>
    <property type="molecule type" value="Genomic_DNA"/>
</dbReference>
<organism evidence="2 3">
    <name type="scientific">Aspergillus puulaauensis</name>
    <dbReference type="NCBI Taxonomy" id="1220207"/>
    <lineage>
        <taxon>Eukaryota</taxon>
        <taxon>Fungi</taxon>
        <taxon>Dikarya</taxon>
        <taxon>Ascomycota</taxon>
        <taxon>Pezizomycotina</taxon>
        <taxon>Eurotiomycetes</taxon>
        <taxon>Eurotiomycetidae</taxon>
        <taxon>Eurotiales</taxon>
        <taxon>Aspergillaceae</taxon>
        <taxon>Aspergillus</taxon>
    </lineage>
</organism>
<sequence>MPFPLLPHLAEWAPVELNGLGILTIFGDKSIGNSIGNLVHSWADWMRTFGSFVVADNQITQSELGFAAHNITEVSTTPNISSWLTRWLNSFLLTHSATSIQVRLEDNPTTWCSTAPAMALGFMTMAPLLAFATIIGDAWGTINVLAMISSVLVRQLLVHKMRCLLNDAASSIIQEGFGSEVVKVLLVLPNSKIVTIVGPRILIIKCMLLDTRKECSYRLKAASWAAFGVHAIALGMSSFLIQMLSLLVLGLGTFLTTTNAGANREVIGSKLRLKVDDGVPTLTRIQAYARLGMGTAEENAMMHWGVIPHDTNRGWWDKYQKTQQTVDPLH</sequence>
<keyword evidence="1" id="KW-0812">Transmembrane</keyword>
<evidence type="ECO:0000313" key="2">
    <source>
        <dbReference type="EMBL" id="BCS19233.1"/>
    </source>
</evidence>
<feature type="transmembrane region" description="Helical" evidence="1">
    <location>
        <begin position="128"/>
        <end position="153"/>
    </location>
</feature>
<keyword evidence="3" id="KW-1185">Reference proteome</keyword>
<dbReference type="GeneID" id="64969238"/>
<reference evidence="2" key="2">
    <citation type="submission" date="2021-02" db="EMBL/GenBank/DDBJ databases">
        <title>Aspergillus puulaauensis MK2 genome sequence.</title>
        <authorList>
            <person name="Futagami T."/>
            <person name="Mori K."/>
            <person name="Kadooka C."/>
            <person name="Tanaka T."/>
        </authorList>
    </citation>
    <scope>NUCLEOTIDE SEQUENCE</scope>
    <source>
        <strain evidence="2">MK2</strain>
    </source>
</reference>
<accession>A0A7R7XDV5</accession>
<dbReference type="RefSeq" id="XP_041551427.1">
    <property type="nucleotide sequence ID" value="XM_041698221.1"/>
</dbReference>
<dbReference type="OrthoDB" id="5422688at2759"/>
<keyword evidence="1" id="KW-0472">Membrane</keyword>
<evidence type="ECO:0000256" key="1">
    <source>
        <dbReference type="SAM" id="Phobius"/>
    </source>
</evidence>
<protein>
    <submittedName>
        <fullName evidence="2">Uncharacterized protein</fullName>
    </submittedName>
</protein>
<reference evidence="2" key="1">
    <citation type="submission" date="2021-01" db="EMBL/GenBank/DDBJ databases">
        <authorList>
            <consortium name="Aspergillus puulaauensis MK2 genome sequencing consortium"/>
            <person name="Kazuki M."/>
            <person name="Futagami T."/>
        </authorList>
    </citation>
    <scope>NUCLEOTIDE SEQUENCE</scope>
    <source>
        <strain evidence="2">MK2</strain>
    </source>
</reference>
<name>A0A7R7XDV5_9EURO</name>